<dbReference type="HOGENOM" id="CLU_306894_0_0_2"/>
<evidence type="ECO:0000256" key="1">
    <source>
        <dbReference type="ARBA" id="ARBA00004196"/>
    </source>
</evidence>
<keyword evidence="2" id="KW-0472">Membrane</keyword>
<proteinExistence type="predicted"/>
<keyword evidence="2" id="KW-1133">Transmembrane helix</keyword>
<dbReference type="InterPro" id="IPR042229">
    <property type="entry name" value="Listeria/Bacterioides_rpt_sf"/>
</dbReference>
<dbReference type="Proteomes" id="UP000014070">
    <property type="component" value="Chromosome"/>
</dbReference>
<dbReference type="GeneID" id="41322507"/>
<dbReference type="InParanoid" id="R9T3N0"/>
<organism evidence="3 4">
    <name type="scientific">Methanomassiliicoccus intestinalis (strain Issoire-Mx1)</name>
    <dbReference type="NCBI Taxonomy" id="1295009"/>
    <lineage>
        <taxon>Archaea</taxon>
        <taxon>Methanobacteriati</taxon>
        <taxon>Thermoplasmatota</taxon>
        <taxon>Thermoplasmata</taxon>
        <taxon>Methanomassiliicoccales</taxon>
        <taxon>Methanomassiliicoccaceae</taxon>
        <taxon>Methanomassiliicoccus</taxon>
    </lineage>
</organism>
<protein>
    <submittedName>
        <fullName evidence="3">Cell wall/surface repeat protein</fullName>
    </submittedName>
</protein>
<reference evidence="3 4" key="1">
    <citation type="journal article" date="2013" name="Genome Announc.">
        <title>Genome sequence of 'Candidatus Methanomassiliicoccus intestinalis' Issoire-Mx1, a third thermoplasmatales-related methanogenic archaeon from human feces.</title>
        <authorList>
            <person name="Borrel G."/>
            <person name="Harris H.M."/>
            <person name="Parisot N."/>
            <person name="Gaci N."/>
            <person name="Tottey W."/>
            <person name="Mihajlovski A."/>
            <person name="Deane J."/>
            <person name="Gribaldo S."/>
            <person name="Bardot O."/>
            <person name="Peyretaillade E."/>
            <person name="Peyret P."/>
            <person name="O'Toole P.W."/>
            <person name="Brugere J.F."/>
        </authorList>
    </citation>
    <scope>NUCLEOTIDE SEQUENCE [LARGE SCALE GENOMIC DNA]</scope>
    <source>
        <strain evidence="3 4">Issoire-Mx1</strain>
    </source>
</reference>
<dbReference type="RefSeq" id="WP_020448002.1">
    <property type="nucleotide sequence ID" value="NC_021353.1"/>
</dbReference>
<accession>R9T3N0</accession>
<name>R9T3N0_METII</name>
<dbReference type="EMBL" id="CP005934">
    <property type="protein sequence ID" value="AGN25477.1"/>
    <property type="molecule type" value="Genomic_DNA"/>
</dbReference>
<comment type="subcellular location">
    <subcellularLocation>
        <location evidence="1">Cell envelope</location>
    </subcellularLocation>
</comment>
<keyword evidence="4" id="KW-1185">Reference proteome</keyword>
<dbReference type="KEGG" id="mer:MMINT_00620"/>
<gene>
    <name evidence="3" type="ORF">MMINT_00620</name>
</gene>
<sequence>MKTEKRLTMALSVLVALMMLAVPLASSSNLFVDGGQTNSNGDAPMLSASTSLSVSKYTWPTPANNQIINTFIIDSEASYDMFIDKYLKLTTTNSNSIEGSFGGENRSDAQWKADPWLAIVYQSTDTVNSLELTITNSNIKKIDDIKSQNSLKNVVIDGKATISGSSLNFSGTSHGIVVGLNGDLGLSSDKFHGDYDILLKINNAANPLHDTVTYADPNDIEIVDSWIVYDQASLDKIGTYVGKDIQNSNFREKWDGSLNAWIAIAYTAPEGVGSVDFTAKLNDGDYSTITTSVGNSNGTHVFAAFVNGSHTNEDCFNLAVGNDSSIAKYHGEYFVNVAGANSSYSFAFGADAGEKITVTFNLNVPDSEGRISLDDVKANITKSTDGLDVTFSYDPDNKNIVYATFEKNEVSITGLLSLINPAKAGYIFSSWTDDNGVQYESGSDKITKSMILNANWEIIDNWVQAPIDVIYDGTTYKYSLALYSADEKTVNVSSSNIISLLPEAIKDKGYVINVKNANTDNDLPTVYSYTVKENNADGKDLKSTGLVSMNADSTVYIEYALTSYTKITVSSEIFGDAKAVMYAYNSNTYTYNQVWNALIGLGEDNKNATAANLGLKKSFGGEVSGSNKALNVKLDDNKYTTSDGKYKVTGWDSGIALDDTKTAPGTDLTLNSELNGYNVIFMVNGQYEIVYVPYGQLTADKCTLNVSGLNHWVYMEYSDYENDTYKFQTFNFNSTSDVKAVNDKAVSGEKPQFVFIACFEKADSTAYAVFNASNNGIAGNYGNKYVKSIIIPGKAVAGTNSTVIPLPAVSPVYETKNVLIGYSGYVSTGENPSAFGVKDSVTSFNADIVSYKYTITFYNGSDVNGIFYYGGDSQTSSDSIETGLVAFSYNGVAYKHTNGITLTGDALKAFNNILYPAKDGYKVTQWKDTDGNVMLDNIKVERNDDKTVKSSSYEVKFKKISSDMSFYAGFESQKYTIVYNSNIAASPNPMTQTGYVDESLKLLGEATFNNDGYKLVSWNTRADGEGTSYKVGESFSINGSAYEKLDKINANDKGFTLYAIWEKVGSSDNPSGNTDGNNDSDNTALYLIAGMLAVIAILAIVGIVLMRRK</sequence>
<feature type="transmembrane region" description="Helical" evidence="2">
    <location>
        <begin position="1084"/>
        <end position="1106"/>
    </location>
</feature>
<dbReference type="InterPro" id="IPR013378">
    <property type="entry name" value="InlB-like_B-rpt"/>
</dbReference>
<dbReference type="AlphaFoldDB" id="R9T3N0"/>
<dbReference type="Pfam" id="PF09479">
    <property type="entry name" value="Flg_new"/>
    <property type="match status" value="2"/>
</dbReference>
<evidence type="ECO:0000256" key="2">
    <source>
        <dbReference type="SAM" id="Phobius"/>
    </source>
</evidence>
<dbReference type="Gene3D" id="2.60.40.4270">
    <property type="entry name" value="Listeria-Bacteroides repeat domain"/>
    <property type="match status" value="1"/>
</dbReference>
<evidence type="ECO:0000313" key="3">
    <source>
        <dbReference type="EMBL" id="AGN25477.1"/>
    </source>
</evidence>
<keyword evidence="2" id="KW-0812">Transmembrane</keyword>
<evidence type="ECO:0000313" key="4">
    <source>
        <dbReference type="Proteomes" id="UP000014070"/>
    </source>
</evidence>